<dbReference type="RefSeq" id="YP_009803050.1">
    <property type="nucleotide sequence ID" value="NC_047990.1"/>
</dbReference>
<proteinExistence type="predicted"/>
<accession>A0A2Z4Q9H0</accession>
<name>A0A2Z4Q9H0_9CAUD</name>
<protein>
    <submittedName>
        <fullName evidence="1">Uncharacterized protein</fullName>
    </submittedName>
</protein>
<reference evidence="2" key="1">
    <citation type="submission" date="2018-04" db="EMBL/GenBank/DDBJ databases">
        <authorList>
            <person name="Harrington T."/>
            <person name="Washburn E."/>
            <person name="Bricker J."/>
            <person name="McKinney A."/>
            <person name="Betsko A.J."/>
            <person name="Garlena R.A."/>
            <person name="Russell D.A."/>
            <person name="Pope W.A."/>
            <person name="Jacobs-Sera D."/>
            <person name="Hatfull G.F."/>
        </authorList>
    </citation>
    <scope>NUCLEOTIDE SEQUENCE [LARGE SCALE GENOMIC DNA]</scope>
</reference>
<evidence type="ECO:0000313" key="1">
    <source>
        <dbReference type="EMBL" id="AWY06193.1"/>
    </source>
</evidence>
<dbReference type="GeneID" id="54993607"/>
<dbReference type="EMBL" id="MH271313">
    <property type="protein sequence ID" value="AWY06193.1"/>
    <property type="molecule type" value="Genomic_DNA"/>
</dbReference>
<evidence type="ECO:0000313" key="2">
    <source>
        <dbReference type="Proteomes" id="UP000250774"/>
    </source>
</evidence>
<keyword evidence="2" id="KW-1185">Reference proteome</keyword>
<dbReference type="Proteomes" id="UP000250774">
    <property type="component" value="Segment"/>
</dbReference>
<organism evidence="1 2">
    <name type="scientific">Gordonia phage Suzy</name>
    <dbReference type="NCBI Taxonomy" id="2201430"/>
    <lineage>
        <taxon>Viruses</taxon>
        <taxon>Duplodnaviria</taxon>
        <taxon>Heunggongvirae</taxon>
        <taxon>Uroviricota</taxon>
        <taxon>Caudoviricetes</taxon>
        <taxon>Terapinvirus</taxon>
        <taxon>Terapinvirus suzy</taxon>
    </lineage>
</organism>
<sequence length="99" mass="11466">MDRYASYALQKKRQARLALNRLHEAVEVDKTFGDLKLYRQGNGCNQDEPIVSNGAEIQAWGIEDARKLYEDLGDLLDYHDKRVKEDPAYAKMIKDYEEG</sequence>
<dbReference type="KEGG" id="vg:54993607"/>
<gene>
    <name evidence="1" type="primary">89</name>
    <name evidence="1" type="ORF">PBI_SUZY_89</name>
</gene>